<evidence type="ECO:0000313" key="2">
    <source>
        <dbReference type="Proteomes" id="UP001472677"/>
    </source>
</evidence>
<dbReference type="EMBL" id="JBBPBM010000032">
    <property type="protein sequence ID" value="KAK8534174.1"/>
    <property type="molecule type" value="Genomic_DNA"/>
</dbReference>
<keyword evidence="2" id="KW-1185">Reference proteome</keyword>
<dbReference type="Proteomes" id="UP001472677">
    <property type="component" value="Unassembled WGS sequence"/>
</dbReference>
<name>A0ABR2DB91_9ROSI</name>
<accession>A0ABR2DB91</accession>
<evidence type="ECO:0000313" key="1">
    <source>
        <dbReference type="EMBL" id="KAK8534174.1"/>
    </source>
</evidence>
<organism evidence="1 2">
    <name type="scientific">Hibiscus sabdariffa</name>
    <name type="common">roselle</name>
    <dbReference type="NCBI Taxonomy" id="183260"/>
    <lineage>
        <taxon>Eukaryota</taxon>
        <taxon>Viridiplantae</taxon>
        <taxon>Streptophyta</taxon>
        <taxon>Embryophyta</taxon>
        <taxon>Tracheophyta</taxon>
        <taxon>Spermatophyta</taxon>
        <taxon>Magnoliopsida</taxon>
        <taxon>eudicotyledons</taxon>
        <taxon>Gunneridae</taxon>
        <taxon>Pentapetalae</taxon>
        <taxon>rosids</taxon>
        <taxon>malvids</taxon>
        <taxon>Malvales</taxon>
        <taxon>Malvaceae</taxon>
        <taxon>Malvoideae</taxon>
        <taxon>Hibiscus</taxon>
    </lineage>
</organism>
<proteinExistence type="predicted"/>
<comment type="caution">
    <text evidence="1">The sequence shown here is derived from an EMBL/GenBank/DDBJ whole genome shotgun (WGS) entry which is preliminary data.</text>
</comment>
<sequence length="82" mass="9311">MAEGRSGGDKDGSARLDRWERLMAEAWLRDGGGRDGKGGWRLLGLGLDKPPHKKLAIRLLEVELMIKRFLLNWTDWALNHDS</sequence>
<protein>
    <submittedName>
        <fullName evidence="1">Uncharacterized protein</fullName>
    </submittedName>
</protein>
<reference evidence="1 2" key="1">
    <citation type="journal article" date="2024" name="G3 (Bethesda)">
        <title>Genome assembly of Hibiscus sabdariffa L. provides insights into metabolisms of medicinal natural products.</title>
        <authorList>
            <person name="Kim T."/>
        </authorList>
    </citation>
    <scope>NUCLEOTIDE SEQUENCE [LARGE SCALE GENOMIC DNA]</scope>
    <source>
        <strain evidence="1">TK-2024</strain>
        <tissue evidence="1">Old leaves</tissue>
    </source>
</reference>
<gene>
    <name evidence="1" type="ORF">V6N12_047567</name>
</gene>